<feature type="compositionally biased region" description="Low complexity" evidence="1">
    <location>
        <begin position="470"/>
        <end position="483"/>
    </location>
</feature>
<dbReference type="InterPro" id="IPR025724">
    <property type="entry name" value="GAG-pre-integrase_dom"/>
</dbReference>
<feature type="compositionally biased region" description="Polar residues" evidence="1">
    <location>
        <begin position="155"/>
        <end position="168"/>
    </location>
</feature>
<reference evidence="4" key="1">
    <citation type="journal article" date="2019" name="Sci. Rep.">
        <title>Draft genome of Tanacetum cinerariifolium, the natural source of mosquito coil.</title>
        <authorList>
            <person name="Yamashiro T."/>
            <person name="Shiraishi A."/>
            <person name="Satake H."/>
            <person name="Nakayama K."/>
        </authorList>
    </citation>
    <scope>NUCLEOTIDE SEQUENCE</scope>
</reference>
<organism evidence="4">
    <name type="scientific">Tanacetum cinerariifolium</name>
    <name type="common">Dalmatian daisy</name>
    <name type="synonym">Chrysanthemum cinerariifolium</name>
    <dbReference type="NCBI Taxonomy" id="118510"/>
    <lineage>
        <taxon>Eukaryota</taxon>
        <taxon>Viridiplantae</taxon>
        <taxon>Streptophyta</taxon>
        <taxon>Embryophyta</taxon>
        <taxon>Tracheophyta</taxon>
        <taxon>Spermatophyta</taxon>
        <taxon>Magnoliopsida</taxon>
        <taxon>eudicotyledons</taxon>
        <taxon>Gunneridae</taxon>
        <taxon>Pentapetalae</taxon>
        <taxon>asterids</taxon>
        <taxon>campanulids</taxon>
        <taxon>Asterales</taxon>
        <taxon>Asteraceae</taxon>
        <taxon>Asteroideae</taxon>
        <taxon>Anthemideae</taxon>
        <taxon>Anthemidinae</taxon>
        <taxon>Tanacetum</taxon>
    </lineage>
</organism>
<dbReference type="AlphaFoldDB" id="A0A699KXC2"/>
<comment type="caution">
    <text evidence="4">The sequence shown here is derived from an EMBL/GenBank/DDBJ whole genome shotgun (WGS) entry which is preliminary data.</text>
</comment>
<feature type="domain" description="Retrovirus-related Pol polyprotein from transposon TNT 1-94-like beta-barrel" evidence="3">
    <location>
        <begin position="296"/>
        <end position="339"/>
    </location>
</feature>
<dbReference type="Pfam" id="PF22936">
    <property type="entry name" value="Pol_BBD"/>
    <property type="match status" value="1"/>
</dbReference>
<feature type="region of interest" description="Disordered" evidence="1">
    <location>
        <begin position="153"/>
        <end position="203"/>
    </location>
</feature>
<sequence length="518" mass="57515">NAHLKATYKNLFDSISVSCVQTETKIASLQNELQSNIYKNAKLRTQLFKKVSNQKDNNQDSSKNTKFAKQPNVEILPKIGETNALSKPVTSNSVSTPPVSKGVNNAKVIPLGMFRISPDKVSREAKKVPNIVSESSRTKPITILQPSVITKKDMNSNLNGLSSTGLDNTKTRRPQPRSNTKNDRVPSTFKSSQSKNKEAKVEEHHRNLLLSKNNEHMSSACNNFKLDSQDVISKVVCAVCKKCLNSINHDVCLNNYVNGKKSRGKKYKANVSTNEKQQKNQPEIKKPKKVIQICLWCVDLGCSKHMTGNLKLLINFVWKFMGTVRFGNDHVAAILGFGQFCDSDLEVAFRRNACFVRNLEGVDLLKGDCSTNLYTINLHEMASASPICLMAHASSTKSWLWHQRLSHLNFDTINKLARNDLVAASTTIADNVPIPTNSSSHATNILITSQDVDELNPNAMIDGNTFVNPSATSSSNAAETSSSQNVDPSNMHTFYQPYPHEFQWTKDHPLEQVIGEPS</sequence>
<proteinExistence type="predicted"/>
<evidence type="ECO:0000313" key="4">
    <source>
        <dbReference type="EMBL" id="GFB16221.1"/>
    </source>
</evidence>
<accession>A0A699KXC2</accession>
<feature type="domain" description="GAG-pre-integrase" evidence="2">
    <location>
        <begin position="372"/>
        <end position="426"/>
    </location>
</feature>
<evidence type="ECO:0000259" key="2">
    <source>
        <dbReference type="Pfam" id="PF13976"/>
    </source>
</evidence>
<dbReference type="InterPro" id="IPR054722">
    <property type="entry name" value="PolX-like_BBD"/>
</dbReference>
<feature type="compositionally biased region" description="Polar residues" evidence="1">
    <location>
        <begin position="484"/>
        <end position="493"/>
    </location>
</feature>
<protein>
    <submittedName>
        <fullName evidence="4">Uncharacterized protein</fullName>
    </submittedName>
</protein>
<gene>
    <name evidence="4" type="ORF">Tci_688192</name>
</gene>
<evidence type="ECO:0000259" key="3">
    <source>
        <dbReference type="Pfam" id="PF22936"/>
    </source>
</evidence>
<evidence type="ECO:0000256" key="1">
    <source>
        <dbReference type="SAM" id="MobiDB-lite"/>
    </source>
</evidence>
<dbReference type="EMBL" id="BKCJ010565506">
    <property type="protein sequence ID" value="GFB16221.1"/>
    <property type="molecule type" value="Genomic_DNA"/>
</dbReference>
<feature type="region of interest" description="Disordered" evidence="1">
    <location>
        <begin position="468"/>
        <end position="494"/>
    </location>
</feature>
<name>A0A699KXC2_TANCI</name>
<dbReference type="Pfam" id="PF13976">
    <property type="entry name" value="gag_pre-integrs"/>
    <property type="match status" value="1"/>
</dbReference>
<feature type="non-terminal residue" evidence="4">
    <location>
        <position position="1"/>
    </location>
</feature>